<feature type="transmembrane region" description="Helical" evidence="8">
    <location>
        <begin position="241"/>
        <end position="260"/>
    </location>
</feature>
<dbReference type="InterPro" id="IPR038665">
    <property type="entry name" value="Voltage-dep_anion_channel_sf"/>
</dbReference>
<dbReference type="Pfam" id="PF03595">
    <property type="entry name" value="SLAC1"/>
    <property type="match status" value="1"/>
</dbReference>
<proteinExistence type="inferred from homology"/>
<evidence type="ECO:0000256" key="1">
    <source>
        <dbReference type="ARBA" id="ARBA00004651"/>
    </source>
</evidence>
<comment type="subcellular location">
    <subcellularLocation>
        <location evidence="1">Cell membrane</location>
        <topology evidence="1">Multi-pass membrane protein</topology>
    </subcellularLocation>
</comment>
<keyword evidence="5 8" id="KW-0812">Transmembrane</keyword>
<name>A0ABS4WHI0_9MICC</name>
<feature type="transmembrane region" description="Helical" evidence="8">
    <location>
        <begin position="346"/>
        <end position="371"/>
    </location>
</feature>
<keyword evidence="7 8" id="KW-0472">Membrane</keyword>
<dbReference type="EMBL" id="JAGIOE010000001">
    <property type="protein sequence ID" value="MBP2375665.1"/>
    <property type="molecule type" value="Genomic_DNA"/>
</dbReference>
<dbReference type="Proteomes" id="UP000766570">
    <property type="component" value="Unassembled WGS sequence"/>
</dbReference>
<dbReference type="CDD" id="cd09319">
    <property type="entry name" value="TDT_like_1"/>
    <property type="match status" value="1"/>
</dbReference>
<evidence type="ECO:0000256" key="6">
    <source>
        <dbReference type="ARBA" id="ARBA00022989"/>
    </source>
</evidence>
<accession>A0ABS4WHI0</accession>
<comment type="similarity">
    <text evidence="2">Belongs to the tellurite-resistance/dicarboxylate transporter (TDT) family.</text>
</comment>
<keyword evidence="4" id="KW-1003">Cell membrane</keyword>
<sequence>MPTFRWPGAVALLAPDEFSEGQLNPANAPIPGVEKPSGGLIANLPPASFSFVMATGIVSTGLDLYGAPLPALVLFIIAVLAGIVLAAATTLRLIGTFGRVARDIRSPGRAFGFFTIVAAANVLGARFEMYGWITTALAMAVVGAVVWVVLNYTLPTELLVAERKIPIIAEINGSWFLWVVGTQSVAVAAAMVARLGGSELLAAAAVGLWGVGVMLYLIVATLVTIRLLTHPVDPASLSPTYWIYMGATAISVLAGSRILQLPERMPIMETAAPAVAGISFILWALGLWWIPLLLLFGIWRHVLRHRPLRYEISLWSIVFPLGMYASASMLFGTVEDLDFMVEIGRIIIWVALLAWLASSLAMAHAAITWLLRRRNLRGTQSGPSTP</sequence>
<feature type="transmembrane region" description="Helical" evidence="8">
    <location>
        <begin position="71"/>
        <end position="94"/>
    </location>
</feature>
<dbReference type="InterPro" id="IPR004695">
    <property type="entry name" value="SLAC1/Mae1/Ssu1/TehA"/>
</dbReference>
<feature type="transmembrane region" description="Helical" evidence="8">
    <location>
        <begin position="312"/>
        <end position="334"/>
    </location>
</feature>
<feature type="transmembrane region" description="Helical" evidence="8">
    <location>
        <begin position="201"/>
        <end position="229"/>
    </location>
</feature>
<evidence type="ECO:0000256" key="5">
    <source>
        <dbReference type="ARBA" id="ARBA00022692"/>
    </source>
</evidence>
<organism evidence="9 10">
    <name type="scientific">Paeniglutamicibacter psychrophenolicus</name>
    <dbReference type="NCBI Taxonomy" id="257454"/>
    <lineage>
        <taxon>Bacteria</taxon>
        <taxon>Bacillati</taxon>
        <taxon>Actinomycetota</taxon>
        <taxon>Actinomycetes</taxon>
        <taxon>Micrococcales</taxon>
        <taxon>Micrococcaceae</taxon>
        <taxon>Paeniglutamicibacter</taxon>
    </lineage>
</organism>
<dbReference type="RefSeq" id="WP_209909632.1">
    <property type="nucleotide sequence ID" value="NZ_BAAAMI010000016.1"/>
</dbReference>
<evidence type="ECO:0000256" key="2">
    <source>
        <dbReference type="ARBA" id="ARBA00008566"/>
    </source>
</evidence>
<feature type="transmembrane region" description="Helical" evidence="8">
    <location>
        <begin position="130"/>
        <end position="154"/>
    </location>
</feature>
<reference evidence="9 10" key="1">
    <citation type="submission" date="2021-03" db="EMBL/GenBank/DDBJ databases">
        <title>Sequencing the genomes of 1000 actinobacteria strains.</title>
        <authorList>
            <person name="Klenk H.-P."/>
        </authorList>
    </citation>
    <scope>NUCLEOTIDE SEQUENCE [LARGE SCALE GENOMIC DNA]</scope>
    <source>
        <strain evidence="9 10">DSM 15454</strain>
    </source>
</reference>
<dbReference type="PANTHER" id="PTHR31686:SF1">
    <property type="entry name" value="SULFITE EFFLUX PUMP SSU1"/>
    <property type="match status" value="1"/>
</dbReference>
<dbReference type="InterPro" id="IPR051629">
    <property type="entry name" value="Sulfite_efflux_TDT"/>
</dbReference>
<keyword evidence="10" id="KW-1185">Reference proteome</keyword>
<evidence type="ECO:0000256" key="3">
    <source>
        <dbReference type="ARBA" id="ARBA00022448"/>
    </source>
</evidence>
<evidence type="ECO:0000256" key="8">
    <source>
        <dbReference type="SAM" id="Phobius"/>
    </source>
</evidence>
<comment type="caution">
    <text evidence="9">The sequence shown here is derived from an EMBL/GenBank/DDBJ whole genome shotgun (WGS) entry which is preliminary data.</text>
</comment>
<protein>
    <submittedName>
        <fullName evidence="9">Tellurite resistance protein TehA-like permease</fullName>
    </submittedName>
</protein>
<evidence type="ECO:0000256" key="7">
    <source>
        <dbReference type="ARBA" id="ARBA00023136"/>
    </source>
</evidence>
<dbReference type="Gene3D" id="1.50.10.150">
    <property type="entry name" value="Voltage-dependent anion channel"/>
    <property type="match status" value="1"/>
</dbReference>
<keyword evidence="6 8" id="KW-1133">Transmembrane helix</keyword>
<evidence type="ECO:0000256" key="4">
    <source>
        <dbReference type="ARBA" id="ARBA00022475"/>
    </source>
</evidence>
<feature type="transmembrane region" description="Helical" evidence="8">
    <location>
        <begin position="175"/>
        <end position="195"/>
    </location>
</feature>
<evidence type="ECO:0000313" key="9">
    <source>
        <dbReference type="EMBL" id="MBP2375665.1"/>
    </source>
</evidence>
<dbReference type="PANTHER" id="PTHR31686">
    <property type="match status" value="1"/>
</dbReference>
<feature type="transmembrane region" description="Helical" evidence="8">
    <location>
        <begin position="280"/>
        <end position="300"/>
    </location>
</feature>
<gene>
    <name evidence="9" type="ORF">JOF46_003577</name>
</gene>
<evidence type="ECO:0000313" key="10">
    <source>
        <dbReference type="Proteomes" id="UP000766570"/>
    </source>
</evidence>
<feature type="transmembrane region" description="Helical" evidence="8">
    <location>
        <begin position="106"/>
        <end position="124"/>
    </location>
</feature>
<keyword evidence="3" id="KW-0813">Transport</keyword>